<feature type="transmembrane region" description="Helical" evidence="21">
    <location>
        <begin position="297"/>
        <end position="325"/>
    </location>
</feature>
<feature type="transmembrane region" description="Helical" evidence="21">
    <location>
        <begin position="107"/>
        <end position="127"/>
    </location>
</feature>
<comment type="pathway">
    <text evidence="2">Cell wall biogenesis; peptidoglycan biosynthesis.</text>
</comment>
<keyword evidence="5" id="KW-0328">Glycosyltransferase</keyword>
<accession>A0A1G1W9I8</accession>
<dbReference type="PANTHER" id="PTHR30474">
    <property type="entry name" value="CELL CYCLE PROTEIN"/>
    <property type="match status" value="1"/>
</dbReference>
<dbReference type="GO" id="GO:0032153">
    <property type="term" value="C:cell division site"/>
    <property type="evidence" value="ECO:0007669"/>
    <property type="project" value="TreeGrafter"/>
</dbReference>
<organism evidence="22 23">
    <name type="scientific">Candidatus Woykebacteria bacterium RBG_13_40_15</name>
    <dbReference type="NCBI Taxonomy" id="1802593"/>
    <lineage>
        <taxon>Bacteria</taxon>
        <taxon>Candidatus Woykeibacteriota</taxon>
    </lineage>
</organism>
<feature type="transmembrane region" description="Helical" evidence="21">
    <location>
        <begin position="12"/>
        <end position="30"/>
    </location>
</feature>
<keyword evidence="7 21" id="KW-0812">Transmembrane</keyword>
<evidence type="ECO:0000256" key="21">
    <source>
        <dbReference type="SAM" id="Phobius"/>
    </source>
</evidence>
<feature type="transmembrane region" description="Helical" evidence="21">
    <location>
        <begin position="50"/>
        <end position="70"/>
    </location>
</feature>
<dbReference type="InterPro" id="IPR013437">
    <property type="entry name" value="FtsW"/>
</dbReference>
<evidence type="ECO:0000256" key="11">
    <source>
        <dbReference type="ARBA" id="ARBA00023136"/>
    </source>
</evidence>
<dbReference type="GO" id="GO:0071555">
    <property type="term" value="P:cell wall organization"/>
    <property type="evidence" value="ECO:0007669"/>
    <property type="project" value="UniProtKB-KW"/>
</dbReference>
<dbReference type="Proteomes" id="UP000176631">
    <property type="component" value="Unassembled WGS sequence"/>
</dbReference>
<sequence length="364" mass="39852">MKLSVHKPDLILLGVVFALLLFGLLMIFNASPVTSLRDFGDNLYLIRWQILWSILGLVAASIVFIFPYTFWQKISPLIFISSLVLLCAVLIPAFGLKVYGAQRWLSFGWIGFQPAEFAKLAYIIYVSSVLARDIKIKHFLIVTAIFAGILLYQKDLGTTVVLVASGLAILFASGARLLYFFLLVPAFAAIGSALVFFTDYRKARFLCFLNPLADQQGVCYHIYQSLLAIGSGGVFGLGLGQSRQKYGFIPEVATDSIFDVIGNELGFIGALVLISTLLLLIYRGFKIAKNAPDKFSYLLVTGITTWVGIQALINIAGLSALLPLVGVPLPFISYGGSSLIATLLAVAILLNISRYTKHDSINFR</sequence>
<evidence type="ECO:0000256" key="9">
    <source>
        <dbReference type="ARBA" id="ARBA00022984"/>
    </source>
</evidence>
<evidence type="ECO:0000256" key="1">
    <source>
        <dbReference type="ARBA" id="ARBA00004651"/>
    </source>
</evidence>
<evidence type="ECO:0000313" key="22">
    <source>
        <dbReference type="EMBL" id="OGY24356.1"/>
    </source>
</evidence>
<evidence type="ECO:0000256" key="14">
    <source>
        <dbReference type="ARBA" id="ARBA00032370"/>
    </source>
</evidence>
<comment type="similarity">
    <text evidence="16">Belongs to the SEDS family. FtsW subfamily.</text>
</comment>
<keyword evidence="10 21" id="KW-1133">Transmembrane helix</keyword>
<keyword evidence="13" id="KW-0961">Cell wall biogenesis/degradation</keyword>
<feature type="transmembrane region" description="Helical" evidence="21">
    <location>
        <begin position="177"/>
        <end position="197"/>
    </location>
</feature>
<evidence type="ECO:0000256" key="4">
    <source>
        <dbReference type="ARBA" id="ARBA00022618"/>
    </source>
</evidence>
<dbReference type="GO" id="GO:0005886">
    <property type="term" value="C:plasma membrane"/>
    <property type="evidence" value="ECO:0007669"/>
    <property type="project" value="UniProtKB-SubCell"/>
</dbReference>
<keyword evidence="9" id="KW-0573">Peptidoglycan synthesis</keyword>
<comment type="catalytic activity">
    <reaction evidence="20">
        <text>[GlcNAc-(1-&gt;4)-Mur2Ac(oyl-L-Ala-gamma-D-Glu-L-Lys-D-Ala-D-Ala)](n)-di-trans,octa-cis-undecaprenyl diphosphate + beta-D-GlcNAc-(1-&gt;4)-Mur2Ac(oyl-L-Ala-gamma-D-Glu-L-Lys-D-Ala-D-Ala)-di-trans,octa-cis-undecaprenyl diphosphate = [GlcNAc-(1-&gt;4)-Mur2Ac(oyl-L-Ala-gamma-D-Glu-L-Lys-D-Ala-D-Ala)](n+1)-di-trans,octa-cis-undecaprenyl diphosphate + di-trans,octa-cis-undecaprenyl diphosphate + H(+)</text>
        <dbReference type="Rhea" id="RHEA:23708"/>
        <dbReference type="Rhea" id="RHEA-COMP:9602"/>
        <dbReference type="Rhea" id="RHEA-COMP:9603"/>
        <dbReference type="ChEBI" id="CHEBI:15378"/>
        <dbReference type="ChEBI" id="CHEBI:58405"/>
        <dbReference type="ChEBI" id="CHEBI:60033"/>
        <dbReference type="ChEBI" id="CHEBI:78435"/>
        <dbReference type="EC" id="2.4.99.28"/>
    </reaction>
</comment>
<keyword evidence="4 22" id="KW-0132">Cell division</keyword>
<dbReference type="GO" id="GO:0015648">
    <property type="term" value="F:lipid-linked peptidoglycan transporter activity"/>
    <property type="evidence" value="ECO:0007669"/>
    <property type="project" value="TreeGrafter"/>
</dbReference>
<feature type="transmembrane region" description="Helical" evidence="21">
    <location>
        <begin position="139"/>
        <end position="171"/>
    </location>
</feature>
<keyword evidence="12" id="KW-0131">Cell cycle</keyword>
<dbReference type="GO" id="GO:0008955">
    <property type="term" value="F:peptidoglycan glycosyltransferase activity"/>
    <property type="evidence" value="ECO:0007669"/>
    <property type="project" value="UniProtKB-EC"/>
</dbReference>
<evidence type="ECO:0000256" key="13">
    <source>
        <dbReference type="ARBA" id="ARBA00023316"/>
    </source>
</evidence>
<feature type="transmembrane region" description="Helical" evidence="21">
    <location>
        <begin position="265"/>
        <end position="285"/>
    </location>
</feature>
<dbReference type="STRING" id="1802593.A2172_00310"/>
<keyword evidence="6" id="KW-0808">Transferase</keyword>
<dbReference type="Pfam" id="PF01098">
    <property type="entry name" value="FTSW_RODA_SPOVE"/>
    <property type="match status" value="1"/>
</dbReference>
<evidence type="ECO:0000313" key="23">
    <source>
        <dbReference type="Proteomes" id="UP000176631"/>
    </source>
</evidence>
<keyword evidence="3" id="KW-1003">Cell membrane</keyword>
<evidence type="ECO:0000256" key="17">
    <source>
        <dbReference type="ARBA" id="ARBA00041185"/>
    </source>
</evidence>
<proteinExistence type="inferred from homology"/>
<evidence type="ECO:0000256" key="15">
    <source>
        <dbReference type="ARBA" id="ARBA00033270"/>
    </source>
</evidence>
<dbReference type="GO" id="GO:0009252">
    <property type="term" value="P:peptidoglycan biosynthetic process"/>
    <property type="evidence" value="ECO:0007669"/>
    <property type="project" value="UniProtKB-KW"/>
</dbReference>
<dbReference type="InterPro" id="IPR001182">
    <property type="entry name" value="FtsW/RodA"/>
</dbReference>
<evidence type="ECO:0000256" key="2">
    <source>
        <dbReference type="ARBA" id="ARBA00004752"/>
    </source>
</evidence>
<name>A0A1G1W9I8_9BACT</name>
<evidence type="ECO:0000256" key="3">
    <source>
        <dbReference type="ARBA" id="ARBA00022475"/>
    </source>
</evidence>
<evidence type="ECO:0000256" key="8">
    <source>
        <dbReference type="ARBA" id="ARBA00022960"/>
    </source>
</evidence>
<comment type="caution">
    <text evidence="22">The sequence shown here is derived from an EMBL/GenBank/DDBJ whole genome shotgun (WGS) entry which is preliminary data.</text>
</comment>
<keyword evidence="8" id="KW-0133">Cell shape</keyword>
<dbReference type="PANTHER" id="PTHR30474:SF2">
    <property type="entry name" value="PEPTIDOGLYCAN GLYCOSYLTRANSFERASE FTSW-RELATED"/>
    <property type="match status" value="1"/>
</dbReference>
<evidence type="ECO:0000256" key="10">
    <source>
        <dbReference type="ARBA" id="ARBA00022989"/>
    </source>
</evidence>
<dbReference type="GO" id="GO:0008360">
    <property type="term" value="P:regulation of cell shape"/>
    <property type="evidence" value="ECO:0007669"/>
    <property type="project" value="UniProtKB-KW"/>
</dbReference>
<keyword evidence="11 21" id="KW-0472">Membrane</keyword>
<evidence type="ECO:0000256" key="20">
    <source>
        <dbReference type="ARBA" id="ARBA00049902"/>
    </source>
</evidence>
<evidence type="ECO:0000256" key="19">
    <source>
        <dbReference type="ARBA" id="ARBA00044770"/>
    </source>
</evidence>
<dbReference type="AlphaFoldDB" id="A0A1G1W9I8"/>
<protein>
    <recommendedName>
        <fullName evidence="17">Probable peptidoglycan glycosyltransferase FtsW</fullName>
        <ecNumber evidence="19">2.4.99.28</ecNumber>
    </recommendedName>
    <alternativeName>
        <fullName evidence="18">Cell division protein FtsW</fullName>
    </alternativeName>
    <alternativeName>
        <fullName evidence="15">Cell wall polymerase</fullName>
    </alternativeName>
    <alternativeName>
        <fullName evidence="14">Peptidoglycan polymerase</fullName>
    </alternativeName>
</protein>
<dbReference type="EMBL" id="MHCP01000014">
    <property type="protein sequence ID" value="OGY24356.1"/>
    <property type="molecule type" value="Genomic_DNA"/>
</dbReference>
<evidence type="ECO:0000256" key="7">
    <source>
        <dbReference type="ARBA" id="ARBA00022692"/>
    </source>
</evidence>
<evidence type="ECO:0000256" key="18">
    <source>
        <dbReference type="ARBA" id="ARBA00041418"/>
    </source>
</evidence>
<evidence type="ECO:0000256" key="12">
    <source>
        <dbReference type="ARBA" id="ARBA00023306"/>
    </source>
</evidence>
<dbReference type="GO" id="GO:0051301">
    <property type="term" value="P:cell division"/>
    <property type="evidence" value="ECO:0007669"/>
    <property type="project" value="UniProtKB-KW"/>
</dbReference>
<feature type="transmembrane region" description="Helical" evidence="21">
    <location>
        <begin position="77"/>
        <end position="95"/>
    </location>
</feature>
<evidence type="ECO:0000256" key="16">
    <source>
        <dbReference type="ARBA" id="ARBA00038053"/>
    </source>
</evidence>
<feature type="transmembrane region" description="Helical" evidence="21">
    <location>
        <begin position="218"/>
        <end position="239"/>
    </location>
</feature>
<feature type="transmembrane region" description="Helical" evidence="21">
    <location>
        <begin position="331"/>
        <end position="352"/>
    </location>
</feature>
<dbReference type="NCBIfam" id="TIGR02614">
    <property type="entry name" value="ftsW"/>
    <property type="match status" value="1"/>
</dbReference>
<gene>
    <name evidence="22" type="ORF">A2172_00310</name>
</gene>
<reference evidence="22 23" key="1">
    <citation type="journal article" date="2016" name="Nat. Commun.">
        <title>Thousands of microbial genomes shed light on interconnected biogeochemical processes in an aquifer system.</title>
        <authorList>
            <person name="Anantharaman K."/>
            <person name="Brown C.T."/>
            <person name="Hug L.A."/>
            <person name="Sharon I."/>
            <person name="Castelle C.J."/>
            <person name="Probst A.J."/>
            <person name="Thomas B.C."/>
            <person name="Singh A."/>
            <person name="Wilkins M.J."/>
            <person name="Karaoz U."/>
            <person name="Brodie E.L."/>
            <person name="Williams K.H."/>
            <person name="Hubbard S.S."/>
            <person name="Banfield J.F."/>
        </authorList>
    </citation>
    <scope>NUCLEOTIDE SEQUENCE [LARGE SCALE GENOMIC DNA]</scope>
</reference>
<evidence type="ECO:0000256" key="5">
    <source>
        <dbReference type="ARBA" id="ARBA00022676"/>
    </source>
</evidence>
<dbReference type="EC" id="2.4.99.28" evidence="19"/>
<evidence type="ECO:0000256" key="6">
    <source>
        <dbReference type="ARBA" id="ARBA00022679"/>
    </source>
</evidence>
<comment type="subcellular location">
    <subcellularLocation>
        <location evidence="1">Cell membrane</location>
        <topology evidence="1">Multi-pass membrane protein</topology>
    </subcellularLocation>
</comment>